<reference evidence="3" key="1">
    <citation type="submission" date="2023-07" db="EMBL/GenBank/DDBJ databases">
        <title>30 novel species of actinomycetes from the DSMZ collection.</title>
        <authorList>
            <person name="Nouioui I."/>
        </authorList>
    </citation>
    <scope>NUCLEOTIDE SEQUENCE [LARGE SCALE GENOMIC DNA]</scope>
    <source>
        <strain evidence="3">DSM 40932</strain>
    </source>
</reference>
<evidence type="ECO:0000313" key="3">
    <source>
        <dbReference type="Proteomes" id="UP001180556"/>
    </source>
</evidence>
<sequence length="349" mass="37694">MAVRKGFFAGIRDWLWADPDTPENERPGRAEARRASAPGGLTGTSVEPVRAEATAELPFRDVPMTVASRDDVFEFHLTPHFHWRSTEMTFADLRERAVALEETARRELVRRVWGIARAHDPADPVAAEEAINRRLGEVWCYTDDKGMISCRASVRVRSDPALRDHVRPFRLTELRMREEHRLGELKAQHAAALTEIWIDVVTTLEMTENPGAVERQFLAPFVAPLADRDFAATMKALRETRRNGTQALAQVLGRAAKDHDQVGLYEFSNAYDKALSSFCKQMGVSPFAWVTSETAGTGAADADPRDGFGAGSGSASGSGSGSGPASGSGSGSASASASGSGSGSTRTSE</sequence>
<feature type="region of interest" description="Disordered" evidence="1">
    <location>
        <begin position="19"/>
        <end position="45"/>
    </location>
</feature>
<organism evidence="2 3">
    <name type="scientific">Streptomyces stephensoniae</name>
    <dbReference type="NCBI Taxonomy" id="3375367"/>
    <lineage>
        <taxon>Bacteria</taxon>
        <taxon>Bacillati</taxon>
        <taxon>Actinomycetota</taxon>
        <taxon>Actinomycetes</taxon>
        <taxon>Kitasatosporales</taxon>
        <taxon>Streptomycetaceae</taxon>
        <taxon>Streptomyces</taxon>
    </lineage>
</organism>
<dbReference type="InterPro" id="IPR052258">
    <property type="entry name" value="Diverse_Func_Domain-Protein"/>
</dbReference>
<feature type="compositionally biased region" description="Basic and acidic residues" evidence="1">
    <location>
        <begin position="23"/>
        <end position="34"/>
    </location>
</feature>
<protein>
    <submittedName>
        <fullName evidence="2">Uncharacterized protein</fullName>
    </submittedName>
</protein>
<name>A0ABU2W2X0_9ACTN</name>
<evidence type="ECO:0000256" key="1">
    <source>
        <dbReference type="SAM" id="MobiDB-lite"/>
    </source>
</evidence>
<comment type="caution">
    <text evidence="2">The sequence shown here is derived from an EMBL/GenBank/DDBJ whole genome shotgun (WGS) entry which is preliminary data.</text>
</comment>
<gene>
    <name evidence="2" type="ORF">RM717_16960</name>
</gene>
<dbReference type="Proteomes" id="UP001180556">
    <property type="component" value="Unassembled WGS sequence"/>
</dbReference>
<dbReference type="RefSeq" id="WP_311600637.1">
    <property type="nucleotide sequence ID" value="NZ_JAVRFG010000020.1"/>
</dbReference>
<dbReference type="PANTHER" id="PTHR37612:SF20">
    <property type="entry name" value="PER-HEXAMER REPEAT PROTEIN 5-RELATED"/>
    <property type="match status" value="1"/>
</dbReference>
<feature type="compositionally biased region" description="Gly residues" evidence="1">
    <location>
        <begin position="308"/>
        <end position="330"/>
    </location>
</feature>
<keyword evidence="3" id="KW-1185">Reference proteome</keyword>
<accession>A0ABU2W2X0</accession>
<proteinExistence type="predicted"/>
<dbReference type="PANTHER" id="PTHR37612">
    <property type="entry name" value="FIBROIN HEAVY CHAIN FIB-H LIKE PROTEIN"/>
    <property type="match status" value="1"/>
</dbReference>
<evidence type="ECO:0000313" key="2">
    <source>
        <dbReference type="EMBL" id="MDT0492200.1"/>
    </source>
</evidence>
<dbReference type="EMBL" id="JAVRFG010000020">
    <property type="protein sequence ID" value="MDT0492200.1"/>
    <property type="molecule type" value="Genomic_DNA"/>
</dbReference>
<feature type="region of interest" description="Disordered" evidence="1">
    <location>
        <begin position="298"/>
        <end position="349"/>
    </location>
</feature>